<keyword evidence="2" id="KW-0812">Transmembrane</keyword>
<proteinExistence type="predicted"/>
<keyword evidence="2" id="KW-1133">Transmembrane helix</keyword>
<sequence length="338" mass="36373">MINREEEKPPVATEEEIHEEEVEQPSLMPVQGKDLKGLAKDGSTIKNVVISLLTTIVVIMGLGVIGGGSFVTKSQFDENWANMQVGISTAIGDLEQSRETLNNALQGIPSLVSSQATTAINQATSQITSQLSDLTSRLNDNLSEIQAVKSETSQMGNRIAVLEANDISSLVAQNTALEARIKVLEDAEGQSSSGSAGEERDLDSLEFSMGYGGDIVFKSGETTTKAISLMFEVENTLDYDVEDVEVELIIHSRGIPINLSDKLSKVGGGYPLQWQKVYEGNGVYVIKGVTPAYGKGLTIESDDDVLLFVTVELAVAVAPTSDITFYVEGNITDYNIKE</sequence>
<accession>A0A0F9TDK8</accession>
<feature type="transmembrane region" description="Helical" evidence="2">
    <location>
        <begin position="48"/>
        <end position="71"/>
    </location>
</feature>
<evidence type="ECO:0000256" key="1">
    <source>
        <dbReference type="SAM" id="MobiDB-lite"/>
    </source>
</evidence>
<dbReference type="EMBL" id="LAZR01000249">
    <property type="protein sequence ID" value="KKN79305.1"/>
    <property type="molecule type" value="Genomic_DNA"/>
</dbReference>
<protein>
    <submittedName>
        <fullName evidence="3">Uncharacterized protein</fullName>
    </submittedName>
</protein>
<keyword evidence="2" id="KW-0472">Membrane</keyword>
<feature type="compositionally biased region" description="Acidic residues" evidence="1">
    <location>
        <begin position="13"/>
        <end position="23"/>
    </location>
</feature>
<organism evidence="3">
    <name type="scientific">marine sediment metagenome</name>
    <dbReference type="NCBI Taxonomy" id="412755"/>
    <lineage>
        <taxon>unclassified sequences</taxon>
        <taxon>metagenomes</taxon>
        <taxon>ecological metagenomes</taxon>
    </lineage>
</organism>
<evidence type="ECO:0000313" key="3">
    <source>
        <dbReference type="EMBL" id="KKN79305.1"/>
    </source>
</evidence>
<feature type="region of interest" description="Disordered" evidence="1">
    <location>
        <begin position="1"/>
        <end position="24"/>
    </location>
</feature>
<gene>
    <name evidence="3" type="ORF">LCGC14_0340870</name>
</gene>
<name>A0A0F9TDK8_9ZZZZ</name>
<comment type="caution">
    <text evidence="3">The sequence shown here is derived from an EMBL/GenBank/DDBJ whole genome shotgun (WGS) entry which is preliminary data.</text>
</comment>
<dbReference type="AlphaFoldDB" id="A0A0F9TDK8"/>
<reference evidence="3" key="1">
    <citation type="journal article" date="2015" name="Nature">
        <title>Complex archaea that bridge the gap between prokaryotes and eukaryotes.</title>
        <authorList>
            <person name="Spang A."/>
            <person name="Saw J.H."/>
            <person name="Jorgensen S.L."/>
            <person name="Zaremba-Niedzwiedzka K."/>
            <person name="Martijn J."/>
            <person name="Lind A.E."/>
            <person name="van Eijk R."/>
            <person name="Schleper C."/>
            <person name="Guy L."/>
            <person name="Ettema T.J."/>
        </authorList>
    </citation>
    <scope>NUCLEOTIDE SEQUENCE</scope>
</reference>
<evidence type="ECO:0000256" key="2">
    <source>
        <dbReference type="SAM" id="Phobius"/>
    </source>
</evidence>